<dbReference type="SUPFAM" id="SSF52540">
    <property type="entry name" value="P-loop containing nucleoside triphosphate hydrolases"/>
    <property type="match status" value="1"/>
</dbReference>
<gene>
    <name evidence="1" type="ORF">ACFO5Q_08900</name>
</gene>
<keyword evidence="2" id="KW-1185">Reference proteome</keyword>
<evidence type="ECO:0000313" key="1">
    <source>
        <dbReference type="EMBL" id="MFC4347960.1"/>
    </source>
</evidence>
<evidence type="ECO:0000313" key="2">
    <source>
        <dbReference type="Proteomes" id="UP001595776"/>
    </source>
</evidence>
<dbReference type="InterPro" id="IPR027417">
    <property type="entry name" value="P-loop_NTPase"/>
</dbReference>
<dbReference type="Proteomes" id="UP001595776">
    <property type="component" value="Unassembled WGS sequence"/>
</dbReference>
<dbReference type="EMBL" id="JBHSCR010000005">
    <property type="protein sequence ID" value="MFC4347960.1"/>
    <property type="molecule type" value="Genomic_DNA"/>
</dbReference>
<dbReference type="RefSeq" id="WP_068151974.1">
    <property type="nucleotide sequence ID" value="NZ_JBHSCR010000005.1"/>
</dbReference>
<proteinExistence type="predicted"/>
<accession>A0ABV8UA14</accession>
<sequence>MVKQPNDMGHLINDEVREIATRSPRERQAFIDQDQDYNLPYVNDLMEMLDQLKAVGAGRTRPPCRRILAPTGMAKSFILELYERRNPSRFDRVTKTTVWPVVFLKIPNEPCSDSVIRMLLRRLNVPVPSLKRFALQLHAATILSGLRPQLLLFDELQRIIQVSGDQAVRVLELIKWFSDELKIPVAVAGVESMESFFLADDQLGTRFRPYTLSPWQNDENLQRFVSTLLSYMPLREAPDERLFSFEAGAMILKNAGNTTDNIVTFFKEIARRQFLAGHEKIRLEDVQEFKL</sequence>
<protein>
    <submittedName>
        <fullName evidence="1">TniB family NTP-binding protein</fullName>
    </submittedName>
</protein>
<dbReference type="InterPro" id="IPR008868">
    <property type="entry name" value="TniB"/>
</dbReference>
<organism evidence="1 2">
    <name type="scientific">Kordiimonas lipolytica</name>
    <dbReference type="NCBI Taxonomy" id="1662421"/>
    <lineage>
        <taxon>Bacteria</taxon>
        <taxon>Pseudomonadati</taxon>
        <taxon>Pseudomonadota</taxon>
        <taxon>Alphaproteobacteria</taxon>
        <taxon>Kordiimonadales</taxon>
        <taxon>Kordiimonadaceae</taxon>
        <taxon>Kordiimonas</taxon>
    </lineage>
</organism>
<name>A0ABV8UA14_9PROT</name>
<comment type="caution">
    <text evidence="1">The sequence shown here is derived from an EMBL/GenBank/DDBJ whole genome shotgun (WGS) entry which is preliminary data.</text>
</comment>
<dbReference type="Pfam" id="PF05621">
    <property type="entry name" value="TniB"/>
    <property type="match status" value="1"/>
</dbReference>
<reference evidence="2" key="1">
    <citation type="journal article" date="2019" name="Int. J. Syst. Evol. Microbiol.">
        <title>The Global Catalogue of Microorganisms (GCM) 10K type strain sequencing project: providing services to taxonomists for standard genome sequencing and annotation.</title>
        <authorList>
            <consortium name="The Broad Institute Genomics Platform"/>
            <consortium name="The Broad Institute Genome Sequencing Center for Infectious Disease"/>
            <person name="Wu L."/>
            <person name="Ma J."/>
        </authorList>
    </citation>
    <scope>NUCLEOTIDE SEQUENCE [LARGE SCALE GENOMIC DNA]</scope>
    <source>
        <strain evidence="2">CGMCC 1.15304</strain>
    </source>
</reference>